<dbReference type="Pfam" id="PF13800">
    <property type="entry name" value="Sigma_reg_N"/>
    <property type="match status" value="1"/>
</dbReference>
<sequence>MMKDDDDKKKDDQSGSDDTNQNVKGPKFKTHDDYYDTLNDFVNDYRSIQNFEGFQEQKIIKKAKFHSRMTTIISVLAILLLLNPALTIVTYMYYSGKANQMLDTISKAAYVTEPNTKIEGQGISSKIGIFSMDAYFYTLKRVGKEDFRTAEYNIHFLGNHVSSVDRRNLLDKPVPEAFVSSESTGFLHPDAPMTFDDFREREVLNGLASDTVAEVYISFDKDYTPEEIKNFFPNLDVVWVAVDTGESGENAEGIYTSPLGYPFMKDSDPWSPFIGSKSNEEIFISILKSLSKNEKLATQVSRAKALSISNGLTYIEKNGIKIYGAVVTGPVSELRKIEDKPMIRTIKVEDSKLWNWYS</sequence>
<name>A0ABV2EZC1_9BACL</name>
<dbReference type="InterPro" id="IPR025672">
    <property type="entry name" value="Sigma_reg_C_dom"/>
</dbReference>
<dbReference type="Pfam" id="PF13791">
    <property type="entry name" value="Sigma_reg_C"/>
    <property type="match status" value="1"/>
</dbReference>
<dbReference type="InterPro" id="IPR029101">
    <property type="entry name" value="Sigma_reg_N"/>
</dbReference>
<gene>
    <name evidence="5" type="ORF">ABID47_001448</name>
</gene>
<evidence type="ECO:0000256" key="2">
    <source>
        <dbReference type="SAM" id="Phobius"/>
    </source>
</evidence>
<keyword evidence="2" id="KW-1133">Transmembrane helix</keyword>
<evidence type="ECO:0000313" key="5">
    <source>
        <dbReference type="EMBL" id="MET3544854.1"/>
    </source>
</evidence>
<evidence type="ECO:0000259" key="3">
    <source>
        <dbReference type="Pfam" id="PF13791"/>
    </source>
</evidence>
<dbReference type="EMBL" id="JBEPLV010000001">
    <property type="protein sequence ID" value="MET3544854.1"/>
    <property type="molecule type" value="Genomic_DNA"/>
</dbReference>
<feature type="transmembrane region" description="Helical" evidence="2">
    <location>
        <begin position="71"/>
        <end position="94"/>
    </location>
</feature>
<evidence type="ECO:0000259" key="4">
    <source>
        <dbReference type="Pfam" id="PF13800"/>
    </source>
</evidence>
<reference evidence="5 6" key="1">
    <citation type="submission" date="2024-06" db="EMBL/GenBank/DDBJ databases">
        <title>Genomic Encyclopedia of Type Strains, Phase IV (KMG-IV): sequencing the most valuable type-strain genomes for metagenomic binning, comparative biology and taxonomic classification.</title>
        <authorList>
            <person name="Goeker M."/>
        </authorList>
    </citation>
    <scope>NUCLEOTIDE SEQUENCE [LARGE SCALE GENOMIC DNA]</scope>
    <source>
        <strain evidence="5 6">DSM 17253</strain>
    </source>
</reference>
<feature type="region of interest" description="Disordered" evidence="1">
    <location>
        <begin position="1"/>
        <end position="30"/>
    </location>
</feature>
<feature type="domain" description="Sigma factor regulator C-terminal" evidence="3">
    <location>
        <begin position="204"/>
        <end position="349"/>
    </location>
</feature>
<proteinExistence type="predicted"/>
<dbReference type="Proteomes" id="UP001549098">
    <property type="component" value="Unassembled WGS sequence"/>
</dbReference>
<keyword evidence="2" id="KW-0812">Transmembrane</keyword>
<evidence type="ECO:0000313" key="6">
    <source>
        <dbReference type="Proteomes" id="UP001549098"/>
    </source>
</evidence>
<organism evidence="5 6">
    <name type="scientific">Paenibacillus favisporus</name>
    <dbReference type="NCBI Taxonomy" id="221028"/>
    <lineage>
        <taxon>Bacteria</taxon>
        <taxon>Bacillati</taxon>
        <taxon>Bacillota</taxon>
        <taxon>Bacilli</taxon>
        <taxon>Bacillales</taxon>
        <taxon>Paenibacillaceae</taxon>
        <taxon>Paenibacillus</taxon>
    </lineage>
</organism>
<accession>A0ABV2EZC1</accession>
<evidence type="ECO:0008006" key="7">
    <source>
        <dbReference type="Google" id="ProtNLM"/>
    </source>
</evidence>
<keyword evidence="2" id="KW-0472">Membrane</keyword>
<feature type="domain" description="Sigma factor regulator N-terminal" evidence="4">
    <location>
        <begin position="57"/>
        <end position="146"/>
    </location>
</feature>
<evidence type="ECO:0000256" key="1">
    <source>
        <dbReference type="SAM" id="MobiDB-lite"/>
    </source>
</evidence>
<protein>
    <recommendedName>
        <fullName evidence="7">Anti-sigma factor</fullName>
    </recommendedName>
</protein>
<keyword evidence="6" id="KW-1185">Reference proteome</keyword>
<comment type="caution">
    <text evidence="5">The sequence shown here is derived from an EMBL/GenBank/DDBJ whole genome shotgun (WGS) entry which is preliminary data.</text>
</comment>
<feature type="compositionally biased region" description="Basic and acidic residues" evidence="1">
    <location>
        <begin position="1"/>
        <end position="13"/>
    </location>
</feature>
<dbReference type="RefSeq" id="WP_354495491.1">
    <property type="nucleotide sequence ID" value="NZ_JBEPLV010000001.1"/>
</dbReference>